<evidence type="ECO:0000256" key="4">
    <source>
        <dbReference type="ARBA" id="ARBA00022679"/>
    </source>
</evidence>
<comment type="similarity">
    <text evidence="11">Belongs to the class I-like SAM-binding methyltransferase superfamily. RsmB/NOP family.</text>
</comment>
<dbReference type="GO" id="GO:0005762">
    <property type="term" value="C:mitochondrial large ribosomal subunit"/>
    <property type="evidence" value="ECO:0007669"/>
    <property type="project" value="TreeGrafter"/>
</dbReference>
<evidence type="ECO:0000256" key="6">
    <source>
        <dbReference type="ARBA" id="ARBA00022884"/>
    </source>
</evidence>
<evidence type="ECO:0000256" key="10">
    <source>
        <dbReference type="ARBA" id="ARBA00049302"/>
    </source>
</evidence>
<reference evidence="14 15" key="1">
    <citation type="journal article" date="2021" name="MBio">
        <title>A New Model Trypanosomatid, Novymonas esmeraldas: Genomic Perception of Its 'Candidatus Pandoraea novymonadis' Endosymbiont.</title>
        <authorList>
            <person name="Zakharova A."/>
            <person name="Saura A."/>
            <person name="Butenko A."/>
            <person name="Podesvova L."/>
            <person name="Warmusova S."/>
            <person name="Kostygov A.Y."/>
            <person name="Nenarokova A."/>
            <person name="Lukes J."/>
            <person name="Opperdoes F.R."/>
            <person name="Yurchenko V."/>
        </authorList>
    </citation>
    <scope>NUCLEOTIDE SEQUENCE [LARGE SCALE GENOMIC DNA]</scope>
    <source>
        <strain evidence="14 15">E262AT.01</strain>
    </source>
</reference>
<keyword evidence="4 11" id="KW-0808">Transferase</keyword>
<evidence type="ECO:0000313" key="14">
    <source>
        <dbReference type="EMBL" id="KAK7198136.1"/>
    </source>
</evidence>
<dbReference type="PROSITE" id="PS51686">
    <property type="entry name" value="SAM_MT_RSMB_NOP"/>
    <property type="match status" value="1"/>
</dbReference>
<evidence type="ECO:0000256" key="5">
    <source>
        <dbReference type="ARBA" id="ARBA00022691"/>
    </source>
</evidence>
<protein>
    <recommendedName>
        <fullName evidence="9">NOL1/NOP2/Sun domain family member 4</fullName>
    </recommendedName>
</protein>
<dbReference type="AlphaFoldDB" id="A0AAW0EX56"/>
<keyword evidence="6 11" id="KW-0694">RNA-binding</keyword>
<organism evidence="14 15">
    <name type="scientific">Novymonas esmeraldas</name>
    <dbReference type="NCBI Taxonomy" id="1808958"/>
    <lineage>
        <taxon>Eukaryota</taxon>
        <taxon>Discoba</taxon>
        <taxon>Euglenozoa</taxon>
        <taxon>Kinetoplastea</taxon>
        <taxon>Metakinetoplastina</taxon>
        <taxon>Trypanosomatida</taxon>
        <taxon>Trypanosomatidae</taxon>
        <taxon>Novymonas</taxon>
    </lineage>
</organism>
<comment type="caution">
    <text evidence="14">The sequence shown here is derived from an EMBL/GenBank/DDBJ whole genome shotgun (WGS) entry which is preliminary data.</text>
</comment>
<comment type="subcellular location">
    <subcellularLocation>
        <location evidence="1">Mitochondrion</location>
    </subcellularLocation>
</comment>
<dbReference type="GO" id="GO:0008173">
    <property type="term" value="F:RNA methyltransferase activity"/>
    <property type="evidence" value="ECO:0007669"/>
    <property type="project" value="InterPro"/>
</dbReference>
<evidence type="ECO:0000256" key="11">
    <source>
        <dbReference type="PROSITE-ProRule" id="PRU01023"/>
    </source>
</evidence>
<evidence type="ECO:0000259" key="13">
    <source>
        <dbReference type="PROSITE" id="PS51686"/>
    </source>
</evidence>
<gene>
    <name evidence="14" type="ORF">NESM_000770100</name>
</gene>
<comment type="catalytic activity">
    <reaction evidence="10">
        <text>a cytidine in rRNA + S-adenosyl-L-methionine = a 5-methylcytidine in rRNA + S-adenosyl-L-homocysteine + H(+)</text>
        <dbReference type="Rhea" id="RHEA:61484"/>
        <dbReference type="Rhea" id="RHEA-COMP:15836"/>
        <dbReference type="Rhea" id="RHEA-COMP:15837"/>
        <dbReference type="ChEBI" id="CHEBI:15378"/>
        <dbReference type="ChEBI" id="CHEBI:57856"/>
        <dbReference type="ChEBI" id="CHEBI:59789"/>
        <dbReference type="ChEBI" id="CHEBI:74483"/>
        <dbReference type="ChEBI" id="CHEBI:82748"/>
    </reaction>
</comment>
<evidence type="ECO:0000256" key="9">
    <source>
        <dbReference type="ARBA" id="ARBA00042050"/>
    </source>
</evidence>
<keyword evidence="15" id="KW-1185">Reference proteome</keyword>
<comment type="caution">
    <text evidence="11">Lacks conserved residue(s) required for the propagation of feature annotation.</text>
</comment>
<feature type="binding site" evidence="11">
    <location>
        <position position="243"/>
    </location>
    <ligand>
        <name>S-adenosyl-L-methionine</name>
        <dbReference type="ChEBI" id="CHEBI:59789"/>
    </ligand>
</feature>
<evidence type="ECO:0000256" key="2">
    <source>
        <dbReference type="ARBA" id="ARBA00022552"/>
    </source>
</evidence>
<dbReference type="Gene3D" id="3.40.50.150">
    <property type="entry name" value="Vaccinia Virus protein VP39"/>
    <property type="match status" value="1"/>
</dbReference>
<dbReference type="InterPro" id="IPR023267">
    <property type="entry name" value="RCMT"/>
</dbReference>
<dbReference type="SUPFAM" id="SSF53335">
    <property type="entry name" value="S-adenosyl-L-methionine-dependent methyltransferases"/>
    <property type="match status" value="1"/>
</dbReference>
<dbReference type="EMBL" id="JAECZO010000134">
    <property type="protein sequence ID" value="KAK7198136.1"/>
    <property type="molecule type" value="Genomic_DNA"/>
</dbReference>
<dbReference type="InterPro" id="IPR029063">
    <property type="entry name" value="SAM-dependent_MTases_sf"/>
</dbReference>
<evidence type="ECO:0000256" key="1">
    <source>
        <dbReference type="ARBA" id="ARBA00004173"/>
    </source>
</evidence>
<keyword evidence="7" id="KW-0809">Transit peptide</keyword>
<dbReference type="InterPro" id="IPR049560">
    <property type="entry name" value="MeTrfase_RsmB-F_NOP2_cat"/>
</dbReference>
<evidence type="ECO:0000256" key="8">
    <source>
        <dbReference type="ARBA" id="ARBA00023128"/>
    </source>
</evidence>
<dbReference type="Pfam" id="PF01189">
    <property type="entry name" value="Methyltr_RsmB-F"/>
    <property type="match status" value="1"/>
</dbReference>
<feature type="active site" description="Nucleophile" evidence="11">
    <location>
        <position position="300"/>
    </location>
</feature>
<feature type="region of interest" description="Disordered" evidence="12">
    <location>
        <begin position="1"/>
        <end position="37"/>
    </location>
</feature>
<dbReference type="InterPro" id="IPR001678">
    <property type="entry name" value="MeTrfase_RsmB-F_NOP2_dom"/>
</dbReference>
<feature type="binding site" evidence="11">
    <location>
        <position position="197"/>
    </location>
    <ligand>
        <name>S-adenosyl-L-methionine</name>
        <dbReference type="ChEBI" id="CHEBI:59789"/>
    </ligand>
</feature>
<feature type="region of interest" description="Disordered" evidence="12">
    <location>
        <begin position="103"/>
        <end position="133"/>
    </location>
</feature>
<dbReference type="Gene3D" id="6.20.240.40">
    <property type="match status" value="1"/>
</dbReference>
<name>A0AAW0EX56_9TRYP</name>
<evidence type="ECO:0000256" key="12">
    <source>
        <dbReference type="SAM" id="MobiDB-lite"/>
    </source>
</evidence>
<dbReference type="Proteomes" id="UP001430356">
    <property type="component" value="Unassembled WGS sequence"/>
</dbReference>
<dbReference type="GO" id="GO:0003723">
    <property type="term" value="F:RNA binding"/>
    <property type="evidence" value="ECO:0007669"/>
    <property type="project" value="UniProtKB-UniRule"/>
</dbReference>
<dbReference type="GO" id="GO:0031167">
    <property type="term" value="P:rRNA methylation"/>
    <property type="evidence" value="ECO:0007669"/>
    <property type="project" value="TreeGrafter"/>
</dbReference>
<keyword evidence="8" id="KW-0496">Mitochondrion</keyword>
<dbReference type="FunFam" id="3.40.50.150:FF:000661">
    <property type="entry name" value="NOL1/NOP2/sun family, putative"/>
    <property type="match status" value="1"/>
</dbReference>
<feature type="domain" description="SAM-dependent MTase RsmB/NOP-type" evidence="13">
    <location>
        <begin position="84"/>
        <end position="386"/>
    </location>
</feature>
<evidence type="ECO:0000256" key="7">
    <source>
        <dbReference type="ARBA" id="ARBA00022946"/>
    </source>
</evidence>
<keyword evidence="2" id="KW-0698">rRNA processing</keyword>
<sequence>MPPRQSRSGGRGYDKTGTVPTAHTKGGYKPKSSSAKPRTLDEYYSDVYGERWPALRSAMMVPPRKVALWNRFCQIPFAEATRGLVRVDPNSLMQAFQPSTDADAAAAVVEAERRSGDDANDAPPPPHQHHGDLIDKPAIDAFGVKAYYLLDYASTHIVEQLQVGAFDTVLDMCAAPGGKSVAIAQSLSPDGALTCNETRPDRCARLRRTLQEHIPVNYVPWRTTQRDAQTWYDPAAYSRVLVDAPCSSERHLLLQSGGTPPPLREWSEETTVQLAALQRALLQRAIETCRVGGRIVYSTCSISPMENDGVVAEVLQRTRCAVRVVSATPAAASAPSAAAGSEAVDTHASAPYTPSVLGEATAHGRLLLPDTCNGWGPMYFCVLEKVAEHQSMGSSSTDDDSGEDQDS</sequence>
<dbReference type="PANTHER" id="PTHR22808">
    <property type="entry name" value="NCL1 YEAST -RELATED NOL1/NOP2/FMU SUN DOMAIN-CONTAINING"/>
    <property type="match status" value="1"/>
</dbReference>
<keyword evidence="5 11" id="KW-0949">S-adenosyl-L-methionine</keyword>
<feature type="binding site" evidence="11">
    <location>
        <begin position="173"/>
        <end position="179"/>
    </location>
    <ligand>
        <name>S-adenosyl-L-methionine</name>
        <dbReference type="ChEBI" id="CHEBI:59789"/>
    </ligand>
</feature>
<proteinExistence type="inferred from homology"/>
<evidence type="ECO:0000256" key="3">
    <source>
        <dbReference type="ARBA" id="ARBA00022603"/>
    </source>
</evidence>
<keyword evidence="3 11" id="KW-0489">Methyltransferase</keyword>
<dbReference type="PRINTS" id="PR02008">
    <property type="entry name" value="RCMTFAMILY"/>
</dbReference>
<dbReference type="PANTHER" id="PTHR22808:SF3">
    <property type="entry name" value="5-METHYLCYTOSINE RRNA METHYLTRANSFERASE NSUN4"/>
    <property type="match status" value="1"/>
</dbReference>
<accession>A0AAW0EX56</accession>
<evidence type="ECO:0000313" key="15">
    <source>
        <dbReference type="Proteomes" id="UP001430356"/>
    </source>
</evidence>